<evidence type="ECO:0000313" key="2">
    <source>
        <dbReference type="Proteomes" id="UP000654452"/>
    </source>
</evidence>
<name>A0ABS1I8L8_9PROT</name>
<comment type="caution">
    <text evidence="1">The sequence shown here is derived from an EMBL/GenBank/DDBJ whole genome shotgun (WGS) entry which is preliminary data.</text>
</comment>
<evidence type="ECO:0008006" key="3">
    <source>
        <dbReference type="Google" id="ProtNLM"/>
    </source>
</evidence>
<dbReference type="EMBL" id="JAEPIV010000055">
    <property type="protein sequence ID" value="MBK4723412.1"/>
    <property type="molecule type" value="Genomic_DNA"/>
</dbReference>
<accession>A0ABS1I8L8</accession>
<keyword evidence="2" id="KW-1185">Reference proteome</keyword>
<dbReference type="RefSeq" id="WP_200487759.1">
    <property type="nucleotide sequence ID" value="NZ_JAEPIV010000055.1"/>
</dbReference>
<evidence type="ECO:0000313" key="1">
    <source>
        <dbReference type="EMBL" id="MBK4723412.1"/>
    </source>
</evidence>
<gene>
    <name evidence="1" type="ORF">JJL56_31670</name>
</gene>
<organism evidence="1 2">
    <name type="scientific">Azospirillum aestuarii</name>
    <dbReference type="NCBI Taxonomy" id="2802052"/>
    <lineage>
        <taxon>Bacteria</taxon>
        <taxon>Pseudomonadati</taxon>
        <taxon>Pseudomonadota</taxon>
        <taxon>Alphaproteobacteria</taxon>
        <taxon>Rhodospirillales</taxon>
        <taxon>Azospirillaceae</taxon>
        <taxon>Azospirillum</taxon>
    </lineage>
</organism>
<proteinExistence type="predicted"/>
<protein>
    <recommendedName>
        <fullName evidence="3">DUF2171 domain-containing protein</fullName>
    </recommendedName>
</protein>
<sequence>MVYAGDDEDEEGAPVRRVGGWVHIRGLDGRRVCVRSVSAVADADIDGAETVIHASGREIVVAMPLDQVIAVIGGDGGGRSRW</sequence>
<reference evidence="1 2" key="1">
    <citation type="submission" date="2021-01" db="EMBL/GenBank/DDBJ databases">
        <title>Azospirillum sp. YIM DDC1 draft genome.</title>
        <authorList>
            <person name="Wang Y.-X."/>
        </authorList>
    </citation>
    <scope>NUCLEOTIDE SEQUENCE [LARGE SCALE GENOMIC DNA]</scope>
    <source>
        <strain evidence="1 2">YIM DDC1</strain>
    </source>
</reference>
<dbReference type="Proteomes" id="UP000654452">
    <property type="component" value="Unassembled WGS sequence"/>
</dbReference>